<dbReference type="AlphaFoldDB" id="A0A381ZIP5"/>
<sequence>MLSAILFAIKMVLAGAFVVVLSLGKGATVPRDRVGFYALLSVVTAAITAVSQVLNSGMLAGAVFVVIGFISYSQFQKEGDLFDTLQAIAPLWVVTVIGMCSGAGMLLQAGFLTFLAYYLLHYFPLLLGHERESEQTET</sequence>
<accession>A0A381ZIP5</accession>
<protein>
    <submittedName>
        <fullName evidence="2">Uncharacterized protein</fullName>
    </submittedName>
</protein>
<dbReference type="EMBL" id="UINC01021341">
    <property type="protein sequence ID" value="SVA88702.1"/>
    <property type="molecule type" value="Genomic_DNA"/>
</dbReference>
<reference evidence="2" key="1">
    <citation type="submission" date="2018-05" db="EMBL/GenBank/DDBJ databases">
        <authorList>
            <person name="Lanie J.A."/>
            <person name="Ng W.-L."/>
            <person name="Kazmierczak K.M."/>
            <person name="Andrzejewski T.M."/>
            <person name="Davidsen T.M."/>
            <person name="Wayne K.J."/>
            <person name="Tettelin H."/>
            <person name="Glass J.I."/>
            <person name="Rusch D."/>
            <person name="Podicherti R."/>
            <person name="Tsui H.-C.T."/>
            <person name="Winkler M.E."/>
        </authorList>
    </citation>
    <scope>NUCLEOTIDE SEQUENCE</scope>
</reference>
<evidence type="ECO:0000256" key="1">
    <source>
        <dbReference type="SAM" id="Phobius"/>
    </source>
</evidence>
<feature type="transmembrane region" description="Helical" evidence="1">
    <location>
        <begin position="59"/>
        <end position="75"/>
    </location>
</feature>
<name>A0A381ZIP5_9ZZZZ</name>
<organism evidence="2">
    <name type="scientific">marine metagenome</name>
    <dbReference type="NCBI Taxonomy" id="408172"/>
    <lineage>
        <taxon>unclassified sequences</taxon>
        <taxon>metagenomes</taxon>
        <taxon>ecological metagenomes</taxon>
    </lineage>
</organism>
<proteinExistence type="predicted"/>
<gene>
    <name evidence="2" type="ORF">METZ01_LOCUS141556</name>
</gene>
<evidence type="ECO:0000313" key="2">
    <source>
        <dbReference type="EMBL" id="SVA88702.1"/>
    </source>
</evidence>
<keyword evidence="1" id="KW-0472">Membrane</keyword>
<feature type="transmembrane region" description="Helical" evidence="1">
    <location>
        <begin position="36"/>
        <end position="53"/>
    </location>
</feature>
<keyword evidence="1" id="KW-1133">Transmembrane helix</keyword>
<feature type="transmembrane region" description="Helical" evidence="1">
    <location>
        <begin position="87"/>
        <end position="120"/>
    </location>
</feature>
<keyword evidence="1" id="KW-0812">Transmembrane</keyword>
<feature type="transmembrane region" description="Helical" evidence="1">
    <location>
        <begin position="6"/>
        <end position="24"/>
    </location>
</feature>